<dbReference type="PROSITE" id="PS00107">
    <property type="entry name" value="PROTEIN_KINASE_ATP"/>
    <property type="match status" value="1"/>
</dbReference>
<dbReference type="Gene3D" id="3.30.200.20">
    <property type="entry name" value="Phosphorylase Kinase, domain 1"/>
    <property type="match status" value="1"/>
</dbReference>
<evidence type="ECO:0000256" key="6">
    <source>
        <dbReference type="ARBA" id="ARBA00022840"/>
    </source>
</evidence>
<keyword evidence="8" id="KW-0469">Meiosis</keyword>
<proteinExistence type="inferred from homology"/>
<dbReference type="InterPro" id="IPR011009">
    <property type="entry name" value="Kinase-like_dom_sf"/>
</dbReference>
<keyword evidence="2 15" id="KW-0723">Serine/threonine-protein kinase</keyword>
<dbReference type="AlphaFoldDB" id="A0A8S1HUP9"/>
<comment type="similarity">
    <text evidence="16">Belongs to the protein kinase superfamily. Ser/Thr protein kinase family. Aurora subfamily.</text>
</comment>
<dbReference type="InterPro" id="IPR017441">
    <property type="entry name" value="Protein_kinase_ATP_BS"/>
</dbReference>
<evidence type="ECO:0000256" key="7">
    <source>
        <dbReference type="ARBA" id="ARBA00022853"/>
    </source>
</evidence>
<dbReference type="EMBL" id="CAJGYM010000182">
    <property type="protein sequence ID" value="CAD6199546.1"/>
    <property type="molecule type" value="Genomic_DNA"/>
</dbReference>
<dbReference type="InterPro" id="IPR000719">
    <property type="entry name" value="Prot_kinase_dom"/>
</dbReference>
<dbReference type="InterPro" id="IPR008271">
    <property type="entry name" value="Ser/Thr_kinase_AS"/>
</dbReference>
<dbReference type="GO" id="GO:0030496">
    <property type="term" value="C:midbody"/>
    <property type="evidence" value="ECO:0007669"/>
    <property type="project" value="UniProtKB-SubCell"/>
</dbReference>
<feature type="cross-link" description="Glycyl lysine isopeptide (Lys-Gly) (interchain with G-Cter in SUMO2)" evidence="13">
    <location>
        <position position="172"/>
    </location>
</feature>
<dbReference type="Gene3D" id="1.10.510.10">
    <property type="entry name" value="Transferase(Phosphotransferase) domain 1"/>
    <property type="match status" value="1"/>
</dbReference>
<dbReference type="Proteomes" id="UP000835052">
    <property type="component" value="Unassembled WGS sequence"/>
</dbReference>
<dbReference type="CDD" id="cd14007">
    <property type="entry name" value="STKc_Aurora"/>
    <property type="match status" value="1"/>
</dbReference>
<evidence type="ECO:0000256" key="9">
    <source>
        <dbReference type="ARBA" id="ARBA00047899"/>
    </source>
</evidence>
<organism evidence="19 20">
    <name type="scientific">Caenorhabditis auriculariae</name>
    <dbReference type="NCBI Taxonomy" id="2777116"/>
    <lineage>
        <taxon>Eukaryota</taxon>
        <taxon>Metazoa</taxon>
        <taxon>Ecdysozoa</taxon>
        <taxon>Nematoda</taxon>
        <taxon>Chromadorea</taxon>
        <taxon>Rhabditida</taxon>
        <taxon>Rhabditina</taxon>
        <taxon>Rhabditomorpha</taxon>
        <taxon>Rhabditoidea</taxon>
        <taxon>Rhabditidae</taxon>
        <taxon>Peloderinae</taxon>
        <taxon>Caenorhabditis</taxon>
    </lineage>
</organism>
<dbReference type="OrthoDB" id="377346at2759"/>
<dbReference type="PROSITE" id="PS50011">
    <property type="entry name" value="PROTEIN_KINASE_DOM"/>
    <property type="match status" value="1"/>
</dbReference>
<gene>
    <name evidence="19" type="ORF">CAUJ_LOCUS15448</name>
</gene>
<dbReference type="GO" id="GO:0030261">
    <property type="term" value="P:chromosome condensation"/>
    <property type="evidence" value="ECO:0007669"/>
    <property type="project" value="UniProtKB-ARBA"/>
</dbReference>
<feature type="binding site" evidence="12">
    <location>
        <begin position="123"/>
        <end position="125"/>
    </location>
    <ligand>
        <name>ATP</name>
        <dbReference type="ChEBI" id="CHEBI:30616"/>
    </ligand>
</feature>
<evidence type="ECO:0000259" key="18">
    <source>
        <dbReference type="PROSITE" id="PS50011"/>
    </source>
</evidence>
<evidence type="ECO:0000256" key="8">
    <source>
        <dbReference type="ARBA" id="ARBA00023254"/>
    </source>
</evidence>
<evidence type="ECO:0000256" key="2">
    <source>
        <dbReference type="ARBA" id="ARBA00022527"/>
    </source>
</evidence>
<comment type="subcellular location">
    <subcellularLocation>
        <location evidence="1">Midbody</location>
    </subcellularLocation>
</comment>
<evidence type="ECO:0000313" key="20">
    <source>
        <dbReference type="Proteomes" id="UP000835052"/>
    </source>
</evidence>
<feature type="binding site" evidence="12 14">
    <location>
        <position position="74"/>
    </location>
    <ligand>
        <name>ATP</name>
        <dbReference type="ChEBI" id="CHEBI:30616"/>
    </ligand>
</feature>
<evidence type="ECO:0000256" key="16">
    <source>
        <dbReference type="RuleBase" id="RU367134"/>
    </source>
</evidence>
<comment type="caution">
    <text evidence="19">The sequence shown here is derived from an EMBL/GenBank/DDBJ whole genome shotgun (WGS) entry which is preliminary data.</text>
</comment>
<dbReference type="GO" id="GO:0004674">
    <property type="term" value="F:protein serine/threonine kinase activity"/>
    <property type="evidence" value="ECO:0007669"/>
    <property type="project" value="UniProtKB-KW"/>
</dbReference>
<evidence type="ECO:0000256" key="11">
    <source>
        <dbReference type="PIRSR" id="PIRSR630616-1"/>
    </source>
</evidence>
<feature type="domain" description="Protein kinase" evidence="18">
    <location>
        <begin position="45"/>
        <end position="304"/>
    </location>
</feature>
<dbReference type="Pfam" id="PF00069">
    <property type="entry name" value="Pkinase"/>
    <property type="match status" value="1"/>
</dbReference>
<dbReference type="SMART" id="SM00220">
    <property type="entry name" value="S_TKc"/>
    <property type="match status" value="1"/>
</dbReference>
<dbReference type="InterPro" id="IPR030616">
    <property type="entry name" value="Aur-like"/>
</dbReference>
<comment type="catalytic activity">
    <reaction evidence="10 16">
        <text>L-seryl-[protein] + ATP = O-phospho-L-seryl-[protein] + ADP + H(+)</text>
        <dbReference type="Rhea" id="RHEA:17989"/>
        <dbReference type="Rhea" id="RHEA-COMP:9863"/>
        <dbReference type="Rhea" id="RHEA-COMP:11604"/>
        <dbReference type="ChEBI" id="CHEBI:15378"/>
        <dbReference type="ChEBI" id="CHEBI:29999"/>
        <dbReference type="ChEBI" id="CHEBI:30616"/>
        <dbReference type="ChEBI" id="CHEBI:83421"/>
        <dbReference type="ChEBI" id="CHEBI:456216"/>
        <dbReference type="EC" id="2.7.11.1"/>
    </reaction>
</comment>
<dbReference type="FunFam" id="1.10.510.10:FF:000235">
    <property type="entry name" value="Serine/threonine-protein kinase ark1"/>
    <property type="match status" value="1"/>
</dbReference>
<evidence type="ECO:0000256" key="12">
    <source>
        <dbReference type="PIRSR" id="PIRSR630616-2"/>
    </source>
</evidence>
<dbReference type="EC" id="2.7.11.1" evidence="16"/>
<evidence type="ECO:0000256" key="4">
    <source>
        <dbReference type="ARBA" id="ARBA00022741"/>
    </source>
</evidence>
<keyword evidence="3 16" id="KW-0808">Transferase</keyword>
<feature type="binding site" evidence="12">
    <location>
        <begin position="174"/>
        <end position="175"/>
    </location>
    <ligand>
        <name>ATP</name>
        <dbReference type="ChEBI" id="CHEBI:30616"/>
    </ligand>
</feature>
<evidence type="ECO:0000256" key="10">
    <source>
        <dbReference type="ARBA" id="ARBA00048679"/>
    </source>
</evidence>
<keyword evidence="5 16" id="KW-0418">Kinase</keyword>
<feature type="binding site" evidence="12">
    <location>
        <position position="55"/>
    </location>
    <ligand>
        <name>ATP</name>
        <dbReference type="ChEBI" id="CHEBI:30616"/>
    </ligand>
</feature>
<keyword evidence="20" id="KW-1185">Reference proteome</keyword>
<sequence length="326" mass="37690">MSVNRMSLSEIEDKENNASPTSELENEKSVSETQADQDGWTLSDFDVGRPLGKGKFGSVFMAREKKTRKVVALKVLFKKQLVNYGVVHQIKREIEIQYHLRHPNILALFGFFYDSSRVYIILDFALNGELYSYLKSYKDRILPEKLAAKFIRQISEALMYCHERGVIHRDIKPENLLIDKNLNIKLADFGWAVVSDHSMRKTICGTLDYLPPEMVSNKEHNHTVDIWAMGILLYEMVCGRAPFAERTNTRTMDRIQKCDIVFYLEEGEEESRVSPLCQDLIRRLLKVNPDERLPLEEVLKHAWIVSHKEAEPFGKLEKSSSVPIKI</sequence>
<evidence type="ECO:0000256" key="13">
    <source>
        <dbReference type="PIRSR" id="PIRSR630616-3"/>
    </source>
</evidence>
<evidence type="ECO:0000256" key="15">
    <source>
        <dbReference type="RuleBase" id="RU000304"/>
    </source>
</evidence>
<name>A0A8S1HUP9_9PELO</name>
<evidence type="ECO:0000256" key="3">
    <source>
        <dbReference type="ARBA" id="ARBA00022679"/>
    </source>
</evidence>
<evidence type="ECO:0000256" key="14">
    <source>
        <dbReference type="PROSITE-ProRule" id="PRU10141"/>
    </source>
</evidence>
<accession>A0A8S1HUP9</accession>
<feature type="binding site" evidence="12">
    <location>
        <position position="188"/>
    </location>
    <ligand>
        <name>ATP</name>
        <dbReference type="ChEBI" id="CHEBI:30616"/>
    </ligand>
</feature>
<protein>
    <recommendedName>
        <fullName evidence="16">Aurora kinase</fullName>
        <ecNumber evidence="16">2.7.11.1</ecNumber>
    </recommendedName>
</protein>
<dbReference type="GO" id="GO:0005524">
    <property type="term" value="F:ATP binding"/>
    <property type="evidence" value="ECO:0007669"/>
    <property type="project" value="UniProtKB-UniRule"/>
</dbReference>
<dbReference type="PANTHER" id="PTHR24350">
    <property type="entry name" value="SERINE/THREONINE-PROTEIN KINASE IAL-RELATED"/>
    <property type="match status" value="1"/>
</dbReference>
<evidence type="ECO:0000256" key="17">
    <source>
        <dbReference type="SAM" id="MobiDB-lite"/>
    </source>
</evidence>
<comment type="catalytic activity">
    <reaction evidence="9 16">
        <text>L-threonyl-[protein] + ATP = O-phospho-L-threonyl-[protein] + ADP + H(+)</text>
        <dbReference type="Rhea" id="RHEA:46608"/>
        <dbReference type="Rhea" id="RHEA-COMP:11060"/>
        <dbReference type="Rhea" id="RHEA-COMP:11605"/>
        <dbReference type="ChEBI" id="CHEBI:15378"/>
        <dbReference type="ChEBI" id="CHEBI:30013"/>
        <dbReference type="ChEBI" id="CHEBI:30616"/>
        <dbReference type="ChEBI" id="CHEBI:61977"/>
        <dbReference type="ChEBI" id="CHEBI:456216"/>
        <dbReference type="EC" id="2.7.11.1"/>
    </reaction>
</comment>
<evidence type="ECO:0000256" key="1">
    <source>
        <dbReference type="ARBA" id="ARBA00004214"/>
    </source>
</evidence>
<dbReference type="GO" id="GO:0006325">
    <property type="term" value="P:chromatin organization"/>
    <property type="evidence" value="ECO:0007669"/>
    <property type="project" value="UniProtKB-KW"/>
</dbReference>
<evidence type="ECO:0000313" key="19">
    <source>
        <dbReference type="EMBL" id="CAD6199546.1"/>
    </source>
</evidence>
<feature type="region of interest" description="Disordered" evidence="17">
    <location>
        <begin position="1"/>
        <end position="35"/>
    </location>
</feature>
<dbReference type="GO" id="GO:0032506">
    <property type="term" value="P:cytokinetic process"/>
    <property type="evidence" value="ECO:0007669"/>
    <property type="project" value="UniProtKB-ARBA"/>
</dbReference>
<dbReference type="PROSITE" id="PS00108">
    <property type="entry name" value="PROTEIN_KINASE_ST"/>
    <property type="match status" value="1"/>
</dbReference>
<reference evidence="19" key="1">
    <citation type="submission" date="2020-10" db="EMBL/GenBank/DDBJ databases">
        <authorList>
            <person name="Kikuchi T."/>
        </authorList>
    </citation>
    <scope>NUCLEOTIDE SEQUENCE</scope>
    <source>
        <strain evidence="19">NKZ352</strain>
    </source>
</reference>
<dbReference type="GO" id="GO:0051321">
    <property type="term" value="P:meiotic cell cycle"/>
    <property type="evidence" value="ECO:0007669"/>
    <property type="project" value="UniProtKB-KW"/>
</dbReference>
<evidence type="ECO:0000256" key="5">
    <source>
        <dbReference type="ARBA" id="ARBA00022777"/>
    </source>
</evidence>
<keyword evidence="4 12" id="KW-0547">Nucleotide-binding</keyword>
<dbReference type="FunFam" id="3.30.200.20:FF:000042">
    <property type="entry name" value="Aurora kinase A"/>
    <property type="match status" value="1"/>
</dbReference>
<dbReference type="SUPFAM" id="SSF56112">
    <property type="entry name" value="Protein kinase-like (PK-like)"/>
    <property type="match status" value="1"/>
</dbReference>
<keyword evidence="7" id="KW-0156">Chromatin regulator</keyword>
<dbReference type="GO" id="GO:0000070">
    <property type="term" value="P:mitotic sister chromatid segregation"/>
    <property type="evidence" value="ECO:0007669"/>
    <property type="project" value="UniProtKB-ARBA"/>
</dbReference>
<feature type="active site" description="Proton acceptor" evidence="11">
    <location>
        <position position="170"/>
    </location>
</feature>
<keyword evidence="6 12" id="KW-0067">ATP-binding</keyword>